<accession>A0A843WKW4</accession>
<name>A0A843WKW4_COLES</name>
<dbReference type="EMBL" id="NMUH01003364">
    <property type="protein sequence ID" value="MQM05185.1"/>
    <property type="molecule type" value="Genomic_DNA"/>
</dbReference>
<reference evidence="2" key="1">
    <citation type="submission" date="2017-07" db="EMBL/GenBank/DDBJ databases">
        <title>Taro Niue Genome Assembly and Annotation.</title>
        <authorList>
            <person name="Atibalentja N."/>
            <person name="Keating K."/>
            <person name="Fields C.J."/>
        </authorList>
    </citation>
    <scope>NUCLEOTIDE SEQUENCE</scope>
    <source>
        <strain evidence="2">Niue_2</strain>
        <tissue evidence="2">Leaf</tissue>
    </source>
</reference>
<dbReference type="AlphaFoldDB" id="A0A843WKW4"/>
<sequence>MIGRRRGFLFLSGEFVVFVSRSLEIYSRGSSLGLGASSLTSFKENKGVLEEEELKKKKKKRRRRSAAGGRRRTWGEKPFPLAFFLEERKEGEGGLRTRENTADLWIGYVLRQIHQESALIGQIEP</sequence>
<protein>
    <submittedName>
        <fullName evidence="2">Uncharacterized protein</fullName>
    </submittedName>
</protein>
<evidence type="ECO:0000313" key="2">
    <source>
        <dbReference type="EMBL" id="MQM05185.1"/>
    </source>
</evidence>
<feature type="compositionally biased region" description="Basic residues" evidence="1">
    <location>
        <begin position="56"/>
        <end position="72"/>
    </location>
</feature>
<feature type="region of interest" description="Disordered" evidence="1">
    <location>
        <begin position="53"/>
        <end position="74"/>
    </location>
</feature>
<evidence type="ECO:0000313" key="3">
    <source>
        <dbReference type="Proteomes" id="UP000652761"/>
    </source>
</evidence>
<comment type="caution">
    <text evidence="2">The sequence shown here is derived from an EMBL/GenBank/DDBJ whole genome shotgun (WGS) entry which is preliminary data.</text>
</comment>
<proteinExistence type="predicted"/>
<dbReference type="Proteomes" id="UP000652761">
    <property type="component" value="Unassembled WGS sequence"/>
</dbReference>
<gene>
    <name evidence="2" type="ORF">Taro_037992</name>
</gene>
<organism evidence="2 3">
    <name type="scientific">Colocasia esculenta</name>
    <name type="common">Wild taro</name>
    <name type="synonym">Arum esculentum</name>
    <dbReference type="NCBI Taxonomy" id="4460"/>
    <lineage>
        <taxon>Eukaryota</taxon>
        <taxon>Viridiplantae</taxon>
        <taxon>Streptophyta</taxon>
        <taxon>Embryophyta</taxon>
        <taxon>Tracheophyta</taxon>
        <taxon>Spermatophyta</taxon>
        <taxon>Magnoliopsida</taxon>
        <taxon>Liliopsida</taxon>
        <taxon>Araceae</taxon>
        <taxon>Aroideae</taxon>
        <taxon>Colocasieae</taxon>
        <taxon>Colocasia</taxon>
    </lineage>
</organism>
<keyword evidence="3" id="KW-1185">Reference proteome</keyword>
<evidence type="ECO:0000256" key="1">
    <source>
        <dbReference type="SAM" id="MobiDB-lite"/>
    </source>
</evidence>